<keyword evidence="2" id="KW-1185">Reference proteome</keyword>
<dbReference type="NCBIfam" id="TIGR04183">
    <property type="entry name" value="Por_Secre_tail"/>
    <property type="match status" value="1"/>
</dbReference>
<dbReference type="Gene3D" id="2.60.40.10">
    <property type="entry name" value="Immunoglobulins"/>
    <property type="match status" value="1"/>
</dbReference>
<protein>
    <submittedName>
        <fullName evidence="1">T9SS type A sorting domain-containing protein</fullName>
    </submittedName>
</protein>
<comment type="caution">
    <text evidence="1">The sequence shown here is derived from an EMBL/GenBank/DDBJ whole genome shotgun (WGS) entry which is preliminary data.</text>
</comment>
<gene>
    <name evidence="1" type="ORF">OM074_13440</name>
</gene>
<dbReference type="AlphaFoldDB" id="A0AAE3SKP4"/>
<dbReference type="InterPro" id="IPR026444">
    <property type="entry name" value="Secre_tail"/>
</dbReference>
<dbReference type="InterPro" id="IPR013783">
    <property type="entry name" value="Ig-like_fold"/>
</dbReference>
<evidence type="ECO:0000313" key="1">
    <source>
        <dbReference type="EMBL" id="MCW3806634.1"/>
    </source>
</evidence>
<reference evidence="1" key="1">
    <citation type="submission" date="2022-10" db="EMBL/GenBank/DDBJ databases">
        <authorList>
            <person name="Yu W.X."/>
        </authorList>
    </citation>
    <scope>NUCLEOTIDE SEQUENCE</scope>
    <source>
        <strain evidence="1">D04</strain>
    </source>
</reference>
<evidence type="ECO:0000313" key="2">
    <source>
        <dbReference type="Proteomes" id="UP001207408"/>
    </source>
</evidence>
<sequence>MKFTKMRGLRTNPLKKTKVPTQRRLWLSAMLIFFSMGIINAQKNENIAIYADVSTSLVSGWESLDAVNDGYEPVSSTDRSHPVYGNWYSPNTFNWIEYEWAASCIIDSVKVYWFTDNGGLLIPDTAFFEYYENGDWSVTKTKVPTVINQFNTAKLNGVTTNKVRLQMRNSTESTGIVEFQVFGRTQSGVIDFEAPSEPGKPEIVSIDNASITLKFDKSVDNDQIKEYDIVLNDEMLATFTDTIGTINDVPTDKLSYLTVKAKDATGNSSNSEGIWVFVGSQNNQLTSFDWPSYNPTVNYDFRDEYPDITEPTKELDDCPEVVGSQSSGWWTFKWGPKKKSEITEAAITPLLERMNEDFAYFRDVMGWPPDKRAKNGYRSAVYLYGSGLSTDDADSTDLGGWQSSIYYNGESWPMVLASYYPIYSFDPDCPYADREAQMGAMVHEGIHSVLADMPGCKQAAWFHEGGNTWLQQEMESQKSGDYSSMGFLNVTGFIAPFMPIECYTGWLQDDSFGGPSAEGVNMFDGSQQICTWRNLLGGNQYNNTFPTFMGQTLGNKSVAWVWRYCTGRVLEGLADGIGEMQIRKLIIEYRAKQALLDMGPWTGAYKSLLNGSFMTSIGAEWQPSWLNPDEWIATPYAKTTYDASTKTLTPEYRTTPGWSGGNQIPLNVSGVNTGDTIIVDFTPLGKNMSCQLCYRAEDGSTMYGKPVSEGECALVIEKLPANSVVFAVVANSDYIYLGEETRTAHYDYRLKLVKGIYQKASIYKRWYDYEAVIEDVVDNTTTDIEAIEVSDDFTFPVLLNNHGYDAKVTGLLDENNMIEVYDISGNKIYSEEFYGRQVDIQLSKLPAKGIYVLIAKTGGKLYSFKLLNR</sequence>
<name>A0AAE3SKP4_9BACT</name>
<organism evidence="1 2">
    <name type="scientific">Plebeiibacterium marinum</name>
    <dbReference type="NCBI Taxonomy" id="2992111"/>
    <lineage>
        <taxon>Bacteria</taxon>
        <taxon>Pseudomonadati</taxon>
        <taxon>Bacteroidota</taxon>
        <taxon>Bacteroidia</taxon>
        <taxon>Marinilabiliales</taxon>
        <taxon>Marinilabiliaceae</taxon>
        <taxon>Plebeiibacterium</taxon>
    </lineage>
</organism>
<accession>A0AAE3SKP4</accession>
<dbReference type="Gene3D" id="2.60.120.260">
    <property type="entry name" value="Galactose-binding domain-like"/>
    <property type="match status" value="1"/>
</dbReference>
<dbReference type="RefSeq" id="WP_301200249.1">
    <property type="nucleotide sequence ID" value="NZ_JAPDPI010000027.1"/>
</dbReference>
<dbReference type="EMBL" id="JAPDPI010000027">
    <property type="protein sequence ID" value="MCW3806634.1"/>
    <property type="molecule type" value="Genomic_DNA"/>
</dbReference>
<dbReference type="Proteomes" id="UP001207408">
    <property type="component" value="Unassembled WGS sequence"/>
</dbReference>
<proteinExistence type="predicted"/>